<protein>
    <recommendedName>
        <fullName evidence="7">DNA repair protein RAD51 homolog 3</fullName>
    </recommendedName>
</protein>
<dbReference type="GO" id="GO:0140664">
    <property type="term" value="F:ATP-dependent DNA damage sensor activity"/>
    <property type="evidence" value="ECO:0007669"/>
    <property type="project" value="InterPro"/>
</dbReference>
<reference evidence="10" key="1">
    <citation type="journal article" date="2013" name="Proc. Natl. Acad. Sci. U.S.A.">
        <title>Genome structure and metabolic features in the red seaweed Chondrus crispus shed light on evolution of the Archaeplastida.</title>
        <authorList>
            <person name="Collen J."/>
            <person name="Porcel B."/>
            <person name="Carre W."/>
            <person name="Ball S.G."/>
            <person name="Chaparro C."/>
            <person name="Tonon T."/>
            <person name="Barbeyron T."/>
            <person name="Michel G."/>
            <person name="Noel B."/>
            <person name="Valentin K."/>
            <person name="Elias M."/>
            <person name="Artiguenave F."/>
            <person name="Arun A."/>
            <person name="Aury J.M."/>
            <person name="Barbosa-Neto J.F."/>
            <person name="Bothwell J.H."/>
            <person name="Bouget F.Y."/>
            <person name="Brillet L."/>
            <person name="Cabello-Hurtado F."/>
            <person name="Capella-Gutierrez S."/>
            <person name="Charrier B."/>
            <person name="Cladiere L."/>
            <person name="Cock J.M."/>
            <person name="Coelho S.M."/>
            <person name="Colleoni C."/>
            <person name="Czjzek M."/>
            <person name="Da Silva C."/>
            <person name="Delage L."/>
            <person name="Denoeud F."/>
            <person name="Deschamps P."/>
            <person name="Dittami S.M."/>
            <person name="Gabaldon T."/>
            <person name="Gachon C.M."/>
            <person name="Groisillier A."/>
            <person name="Herve C."/>
            <person name="Jabbari K."/>
            <person name="Katinka M."/>
            <person name="Kloareg B."/>
            <person name="Kowalczyk N."/>
            <person name="Labadie K."/>
            <person name="Leblanc C."/>
            <person name="Lopez P.J."/>
            <person name="McLachlan D.H."/>
            <person name="Meslet-Cladiere L."/>
            <person name="Moustafa A."/>
            <person name="Nehr Z."/>
            <person name="Nyvall Collen P."/>
            <person name="Panaud O."/>
            <person name="Partensky F."/>
            <person name="Poulain J."/>
            <person name="Rensing S.A."/>
            <person name="Rousvoal S."/>
            <person name="Samson G."/>
            <person name="Symeonidi A."/>
            <person name="Weissenbach J."/>
            <person name="Zambounis A."/>
            <person name="Wincker P."/>
            <person name="Boyen C."/>
        </authorList>
    </citation>
    <scope>NUCLEOTIDE SEQUENCE [LARGE SCALE GENOMIC DNA]</scope>
    <source>
        <strain evidence="10">cv. Stackhouse</strain>
    </source>
</reference>
<dbReference type="SUPFAM" id="SSF52540">
    <property type="entry name" value="P-loop containing nucleoside triphosphate hydrolases"/>
    <property type="match status" value="1"/>
</dbReference>
<dbReference type="GO" id="GO:0033063">
    <property type="term" value="C:Rad51B-Rad51C-Rad51D-XRCC2 complex"/>
    <property type="evidence" value="ECO:0007669"/>
    <property type="project" value="TreeGrafter"/>
</dbReference>
<dbReference type="InterPro" id="IPR020588">
    <property type="entry name" value="RecA_ATP-bd"/>
</dbReference>
<evidence type="ECO:0000259" key="8">
    <source>
        <dbReference type="PROSITE" id="PS50162"/>
    </source>
</evidence>
<dbReference type="PhylomeDB" id="R7QM20"/>
<evidence type="ECO:0000256" key="5">
    <source>
        <dbReference type="ARBA" id="ARBA00023204"/>
    </source>
</evidence>
<dbReference type="OMA" id="AMRMHEA"/>
<evidence type="ECO:0000256" key="3">
    <source>
        <dbReference type="ARBA" id="ARBA00022763"/>
    </source>
</evidence>
<evidence type="ECO:0000313" key="10">
    <source>
        <dbReference type="Proteomes" id="UP000012073"/>
    </source>
</evidence>
<dbReference type="InterPro" id="IPR013632">
    <property type="entry name" value="Rad51_C"/>
</dbReference>
<keyword evidence="5" id="KW-0234">DNA repair</keyword>
<evidence type="ECO:0000313" key="9">
    <source>
        <dbReference type="EMBL" id="CDF39532.1"/>
    </source>
</evidence>
<comment type="subcellular location">
    <subcellularLocation>
        <location evidence="1">Nucleus</location>
    </subcellularLocation>
</comment>
<evidence type="ECO:0000256" key="4">
    <source>
        <dbReference type="ARBA" id="ARBA00022840"/>
    </source>
</evidence>
<dbReference type="InterPro" id="IPR052093">
    <property type="entry name" value="HR_Repair_Mediator"/>
</dbReference>
<dbReference type="PANTHER" id="PTHR46239:SF1">
    <property type="entry name" value="DNA REPAIR PROTEIN RAD51 HOMOLOG 3"/>
    <property type="match status" value="1"/>
</dbReference>
<organism evidence="9 10">
    <name type="scientific">Chondrus crispus</name>
    <name type="common">Carrageen Irish moss</name>
    <name type="synonym">Polymorpha crispa</name>
    <dbReference type="NCBI Taxonomy" id="2769"/>
    <lineage>
        <taxon>Eukaryota</taxon>
        <taxon>Rhodophyta</taxon>
        <taxon>Florideophyceae</taxon>
        <taxon>Rhodymeniophycidae</taxon>
        <taxon>Gigartinales</taxon>
        <taxon>Gigartinaceae</taxon>
        <taxon>Chondrus</taxon>
    </lineage>
</organism>
<sequence>MDSDPHTRPEPKRRKTALSTLPLHIASLHPLTSATAPLRPLRTGYDALDIALHGGLPRGGLAEIYGPPGSGKTTLSLSLLASVVASGGKALHIDCDGSFHAKRFLELLSRFECEKGNASARLQVARCTSWEALVSGLAHTLPGLMREGGVQLVVIDSLTFMFRLAEGAAVSKRLEAFAMRMHEAAAQVEASVVLVNHGKKSPEGGPVVAAMGEAWQHVCATRLCVTRDERGQGVVEIIKSPLAKRTRIPFTITLEGMEHPYPD</sequence>
<dbReference type="KEGG" id="ccp:CHC_T00000336001"/>
<keyword evidence="10" id="KW-1185">Reference proteome</keyword>
<dbReference type="GO" id="GO:0033065">
    <property type="term" value="C:Rad51C-XRCC3 complex"/>
    <property type="evidence" value="ECO:0007669"/>
    <property type="project" value="TreeGrafter"/>
</dbReference>
<dbReference type="Gramene" id="CDF39532">
    <property type="protein sequence ID" value="CDF39532"/>
    <property type="gene ID" value="CHC_T00000336001"/>
</dbReference>
<dbReference type="PANTHER" id="PTHR46239">
    <property type="entry name" value="DNA REPAIR PROTEIN RAD51 HOMOLOG 3 RAD51C"/>
    <property type="match status" value="1"/>
</dbReference>
<dbReference type="Gene3D" id="3.40.50.300">
    <property type="entry name" value="P-loop containing nucleotide triphosphate hydrolases"/>
    <property type="match status" value="1"/>
</dbReference>
<dbReference type="GO" id="GO:0005657">
    <property type="term" value="C:replication fork"/>
    <property type="evidence" value="ECO:0007669"/>
    <property type="project" value="TreeGrafter"/>
</dbReference>
<dbReference type="GO" id="GO:0000707">
    <property type="term" value="P:meiotic DNA recombinase assembly"/>
    <property type="evidence" value="ECO:0007669"/>
    <property type="project" value="TreeGrafter"/>
</dbReference>
<evidence type="ECO:0000256" key="7">
    <source>
        <dbReference type="ARBA" id="ARBA00040674"/>
    </source>
</evidence>
<accession>R7QM20</accession>
<dbReference type="RefSeq" id="XP_005713444.1">
    <property type="nucleotide sequence ID" value="XM_005713387.1"/>
</dbReference>
<keyword evidence="4" id="KW-0067">ATP-binding</keyword>
<feature type="domain" description="RecA family profile 1" evidence="8">
    <location>
        <begin position="37"/>
        <end position="198"/>
    </location>
</feature>
<dbReference type="SMART" id="SM00382">
    <property type="entry name" value="AAA"/>
    <property type="match status" value="1"/>
</dbReference>
<keyword evidence="3" id="KW-0227">DNA damage</keyword>
<evidence type="ECO:0000256" key="2">
    <source>
        <dbReference type="ARBA" id="ARBA00022741"/>
    </source>
</evidence>
<dbReference type="OrthoDB" id="1861185at2759"/>
<proteinExistence type="predicted"/>
<dbReference type="GO" id="GO:0007131">
    <property type="term" value="P:reciprocal meiotic recombination"/>
    <property type="evidence" value="ECO:0007669"/>
    <property type="project" value="TreeGrafter"/>
</dbReference>
<dbReference type="InterPro" id="IPR027417">
    <property type="entry name" value="P-loop_NTPase"/>
</dbReference>
<keyword evidence="2" id="KW-0547">Nucleotide-binding</keyword>
<evidence type="ECO:0000256" key="6">
    <source>
        <dbReference type="ARBA" id="ARBA00023242"/>
    </source>
</evidence>
<evidence type="ECO:0000256" key="1">
    <source>
        <dbReference type="ARBA" id="ARBA00004123"/>
    </source>
</evidence>
<dbReference type="PROSITE" id="PS50162">
    <property type="entry name" value="RECA_2"/>
    <property type="match status" value="1"/>
</dbReference>
<dbReference type="Pfam" id="PF08423">
    <property type="entry name" value="Rad51"/>
    <property type="match status" value="1"/>
</dbReference>
<dbReference type="EMBL" id="HG002050">
    <property type="protein sequence ID" value="CDF39532.1"/>
    <property type="molecule type" value="Genomic_DNA"/>
</dbReference>
<name>R7QM20_CHOCR</name>
<dbReference type="InterPro" id="IPR003593">
    <property type="entry name" value="AAA+_ATPase"/>
</dbReference>
<dbReference type="GO" id="GO:0008821">
    <property type="term" value="F:crossover junction DNA endonuclease activity"/>
    <property type="evidence" value="ECO:0007669"/>
    <property type="project" value="TreeGrafter"/>
</dbReference>
<dbReference type="GeneID" id="17321154"/>
<dbReference type="GO" id="GO:0005524">
    <property type="term" value="F:ATP binding"/>
    <property type="evidence" value="ECO:0007669"/>
    <property type="project" value="UniProtKB-KW"/>
</dbReference>
<dbReference type="STRING" id="2769.R7QM20"/>
<dbReference type="AlphaFoldDB" id="R7QM20"/>
<keyword evidence="6" id="KW-0539">Nucleus</keyword>
<dbReference type="GO" id="GO:0000400">
    <property type="term" value="F:four-way junction DNA binding"/>
    <property type="evidence" value="ECO:0007669"/>
    <property type="project" value="TreeGrafter"/>
</dbReference>
<gene>
    <name evidence="9" type="ORF">CHC_T00000336001</name>
</gene>
<dbReference type="Proteomes" id="UP000012073">
    <property type="component" value="Unassembled WGS sequence"/>
</dbReference>